<sequence>NLRSDAKNCFYPIIVENDKVVGFGEVLNDDEHPKAPIVEKDGKLWVYPIDSNNIERKWNYARQNPEKRKMAAMKLRLAKILKLIGQYELITVGNDKNAIILDFFAGSGTTAHAVLELNKQDGGNRKFILCEQMDYIETVTKERIRKVCEIDNKEKMKEIAFLSYKIEPKEIDNTKKEFEELSFADQQKFLISLLDKNLLYVPYCDMEDKSYGISEEVKKIELGKKNIRATLLPTAITKNLNPKFSLREYQKEAFQYFINCWQENFEGKPKQHQLLFLMATGSGKTLMMAGLILYLYEKGYRNFLFFVNSTNIIDKTRDNFLNDTSIKYLFNKSISFEDKKITLREVDNFQTTDNDNINICFETIQGLHSRLNKPCENSITYEDFQDQKIVLISDEAHHINVETKSGSQLSKEEREEVSSWENTVNKIFAANSQNVLLEFTATIDRNNPYILNKYGPRLIFDYSLKDFRRDSYSKEIKVLQTDAERFDRALQAVLLSQYRRKIFEKNGQVIKPVILFKSKTIRESEEFQDQFIKGIATLTSEKLGEIEANAKDESLIKAFKYLVDSNISLDYFVMELKEDFSAEKTLSINSQNESEKNQIDVNTLEALNNEYRAIFAVDKLNEGWDVLNLFDIVRLYDTRDAKNNIPGPTTIKEAQLIGRGARYCPFKINETDDPSQRKFDRDLQNEMRICEELYYHSNYNPRYIQELNSALIKTGIIPDHAVKRKLTIKKEFENTEFYNSGLLFLNQLEKYPRNDVWELPPPIRNYPYEASLRTNISFSQDLFENQIKETLYKFEFYSFSNLKKWFPNLEKLDEFIKNEKYLGGVKITVSGLESQLQELKPEDEINILTKTIGQITSSLAANSPEFRGSKEFKHVLLRKKIDNKELSFSLNEGGDRELGKSMGDIYETKIPLNIGDKP</sequence>
<dbReference type="SUPFAM" id="SSF53335">
    <property type="entry name" value="S-adenosyl-L-methionine-dependent methyltransferases"/>
    <property type="match status" value="1"/>
</dbReference>
<dbReference type="InterPro" id="IPR050742">
    <property type="entry name" value="Helicase_Restrict-Modif_Enz"/>
</dbReference>
<dbReference type="Proteomes" id="UP000789901">
    <property type="component" value="Unassembled WGS sequence"/>
</dbReference>
<proteinExistence type="predicted"/>
<keyword evidence="1" id="KW-0489">Methyltransferase</keyword>
<gene>
    <name evidence="6" type="ORF">GMARGA_LOCUS9190</name>
</gene>
<dbReference type="InterPro" id="IPR002941">
    <property type="entry name" value="DNA_methylase_N4/N6"/>
</dbReference>
<comment type="caution">
    <text evidence="6">The sequence shown here is derived from an EMBL/GenBank/DDBJ whole genome shotgun (WGS) entry which is preliminary data.</text>
</comment>
<dbReference type="InterPro" id="IPR006935">
    <property type="entry name" value="Helicase/UvrB_N"/>
</dbReference>
<dbReference type="InterPro" id="IPR014001">
    <property type="entry name" value="Helicase_ATP-bd"/>
</dbReference>
<evidence type="ECO:0000256" key="1">
    <source>
        <dbReference type="ARBA" id="ARBA00022603"/>
    </source>
</evidence>
<dbReference type="SMART" id="SM00487">
    <property type="entry name" value="DEXDc"/>
    <property type="match status" value="1"/>
</dbReference>
<evidence type="ECO:0000259" key="5">
    <source>
        <dbReference type="PROSITE" id="PS51192"/>
    </source>
</evidence>
<protein>
    <submittedName>
        <fullName evidence="6">15361_t:CDS:1</fullName>
    </submittedName>
</protein>
<evidence type="ECO:0000256" key="4">
    <source>
        <dbReference type="SAM" id="Phobius"/>
    </source>
</evidence>
<organism evidence="6 7">
    <name type="scientific">Gigaspora margarita</name>
    <dbReference type="NCBI Taxonomy" id="4874"/>
    <lineage>
        <taxon>Eukaryota</taxon>
        <taxon>Fungi</taxon>
        <taxon>Fungi incertae sedis</taxon>
        <taxon>Mucoromycota</taxon>
        <taxon>Glomeromycotina</taxon>
        <taxon>Glomeromycetes</taxon>
        <taxon>Diversisporales</taxon>
        <taxon>Gigasporaceae</taxon>
        <taxon>Gigaspora</taxon>
    </lineage>
</organism>
<dbReference type="CDD" id="cd18785">
    <property type="entry name" value="SF2_C"/>
    <property type="match status" value="1"/>
</dbReference>
<evidence type="ECO:0000313" key="6">
    <source>
        <dbReference type="EMBL" id="CAG8647730.1"/>
    </source>
</evidence>
<dbReference type="PANTHER" id="PTHR47396:SF1">
    <property type="entry name" value="ATP-DEPENDENT HELICASE IRC3-RELATED"/>
    <property type="match status" value="1"/>
</dbReference>
<feature type="non-terminal residue" evidence="6">
    <location>
        <position position="1"/>
    </location>
</feature>
<keyword evidence="3" id="KW-0378">Hydrolase</keyword>
<dbReference type="Pfam" id="PF04851">
    <property type="entry name" value="ResIII"/>
    <property type="match status" value="1"/>
</dbReference>
<keyword evidence="3" id="KW-0067">ATP-binding</keyword>
<keyword evidence="4" id="KW-0472">Membrane</keyword>
<dbReference type="PANTHER" id="PTHR47396">
    <property type="entry name" value="TYPE I RESTRICTION ENZYME ECOKI R PROTEIN"/>
    <property type="match status" value="1"/>
</dbReference>
<feature type="domain" description="Helicase ATP-binding" evidence="5">
    <location>
        <begin position="265"/>
        <end position="461"/>
    </location>
</feature>
<dbReference type="Gene3D" id="3.40.50.300">
    <property type="entry name" value="P-loop containing nucleotide triphosphate hydrolases"/>
    <property type="match status" value="1"/>
</dbReference>
<dbReference type="Pfam" id="PF01555">
    <property type="entry name" value="N6_N4_Mtase"/>
    <property type="match status" value="1"/>
</dbReference>
<dbReference type="EMBL" id="CAJVQB010004866">
    <property type="protein sequence ID" value="CAG8647730.1"/>
    <property type="molecule type" value="Genomic_DNA"/>
</dbReference>
<keyword evidence="4" id="KW-1133">Transmembrane helix</keyword>
<keyword evidence="3" id="KW-0547">Nucleotide-binding</keyword>
<reference evidence="6 7" key="1">
    <citation type="submission" date="2021-06" db="EMBL/GenBank/DDBJ databases">
        <authorList>
            <person name="Kallberg Y."/>
            <person name="Tangrot J."/>
            <person name="Rosling A."/>
        </authorList>
    </citation>
    <scope>NUCLEOTIDE SEQUENCE [LARGE SCALE GENOMIC DNA]</scope>
    <source>
        <strain evidence="6 7">120-4 pot B 10/14</strain>
    </source>
</reference>
<dbReference type="Gene3D" id="3.40.50.150">
    <property type="entry name" value="Vaccinia Virus protein VP39"/>
    <property type="match status" value="1"/>
</dbReference>
<evidence type="ECO:0000256" key="2">
    <source>
        <dbReference type="ARBA" id="ARBA00022679"/>
    </source>
</evidence>
<keyword evidence="7" id="KW-1185">Reference proteome</keyword>
<keyword evidence="3" id="KW-0347">Helicase</keyword>
<accession>A0ABN7UQP6</accession>
<dbReference type="InterPro" id="IPR027417">
    <property type="entry name" value="P-loop_NTPase"/>
</dbReference>
<dbReference type="InterPro" id="IPR029063">
    <property type="entry name" value="SAM-dependent_MTases_sf"/>
</dbReference>
<keyword evidence="4" id="KW-0812">Transmembrane</keyword>
<feature type="transmembrane region" description="Helical" evidence="4">
    <location>
        <begin position="274"/>
        <end position="296"/>
    </location>
</feature>
<evidence type="ECO:0000313" key="7">
    <source>
        <dbReference type="Proteomes" id="UP000789901"/>
    </source>
</evidence>
<keyword evidence="2" id="KW-0808">Transferase</keyword>
<dbReference type="SUPFAM" id="SSF52540">
    <property type="entry name" value="P-loop containing nucleoside triphosphate hydrolases"/>
    <property type="match status" value="2"/>
</dbReference>
<name>A0ABN7UQP6_GIGMA</name>
<dbReference type="PROSITE" id="PS51192">
    <property type="entry name" value="HELICASE_ATP_BIND_1"/>
    <property type="match status" value="1"/>
</dbReference>
<evidence type="ECO:0000256" key="3">
    <source>
        <dbReference type="ARBA" id="ARBA00022806"/>
    </source>
</evidence>